<reference evidence="12" key="1">
    <citation type="journal article" date="2011" name="J. Bacteriol.">
        <title>Genome sequences of eight morphologically diverse alphaproteobacteria.</title>
        <authorList>
            <consortium name="US DOE Joint Genome Institute"/>
            <person name="Brown P.J."/>
            <person name="Kysela D.T."/>
            <person name="Buechlein A."/>
            <person name="Hemmerich C."/>
            <person name="Brun Y.V."/>
        </authorList>
    </citation>
    <scope>NUCLEOTIDE SEQUENCE [LARGE SCALE GENOMIC DNA]</scope>
    <source>
        <strain evidence="12">ATCC 49814 / DSM 5838 / IFAM 1418</strain>
    </source>
</reference>
<sequence>MAGMKLTKSPLAPETTPILPQIAGVEFAVGSNGFYGNRNDVFIARFEQPASAAGVFTRSSTCSADVDWCREALSAGQGEASALVVNAGNSNAFTGAAGVAKNNATIAAVTQLNNSKSSSVFLAATGVIGEPLEPEFIADKVREIWPKLGTASLNDAGEAFMTTDTFPKASTASASIDGVEVQIGGIAKGSGMIMPNMATMLGYVFTDANLSPSVCQALLARYTDSTFNCITVDGDTSTSDTFMLFATRKVGPLIEDVNDERIADFSVAFHKVMHDLAIQIVRDGEGATKLVDITVTGAASVSSAKIIATSIANSPLVKTALAASDANWGRIVMAVGKTDQPVNRDALSISFGDVEVARNGMRVPDYSEDAASKACQAQEISIRVDVGVGDAQAQVWTCDLTHGYVDINGAYRT</sequence>
<feature type="chain" id="PRO_5023400113" description="Arginine biosynthesis bifunctional protein ArgJ alpha chain" evidence="10">
    <location>
        <begin position="1"/>
        <end position="198"/>
    </location>
</feature>
<dbReference type="Gene3D" id="3.60.70.12">
    <property type="entry name" value="L-amino peptidase D-ALA esterase/amidase"/>
    <property type="match status" value="1"/>
</dbReference>
<dbReference type="GO" id="GO:0004042">
    <property type="term" value="F:L-glutamate N-acetyltransferase activity"/>
    <property type="evidence" value="ECO:0007669"/>
    <property type="project" value="UniProtKB-UniRule"/>
</dbReference>
<evidence type="ECO:0000256" key="5">
    <source>
        <dbReference type="ARBA" id="ARBA00022571"/>
    </source>
</evidence>
<dbReference type="EMBL" id="CP001678">
    <property type="protein sequence ID" value="ACT58489.1"/>
    <property type="molecule type" value="Genomic_DNA"/>
</dbReference>
<feature type="site" description="Involved in the stabilization of negative charge on the oxyanion by the formation of the oxyanion hole" evidence="10">
    <location>
        <position position="125"/>
    </location>
</feature>
<evidence type="ECO:0000256" key="10">
    <source>
        <dbReference type="HAMAP-Rule" id="MF_01106"/>
    </source>
</evidence>
<dbReference type="CDD" id="cd02152">
    <property type="entry name" value="OAT"/>
    <property type="match status" value="1"/>
</dbReference>
<dbReference type="GO" id="GO:0004358">
    <property type="term" value="F:L-glutamate N-acetyltransferase activity, acting on acetyl-L-ornithine as donor"/>
    <property type="evidence" value="ECO:0007669"/>
    <property type="project" value="UniProtKB-UniRule"/>
</dbReference>
<feature type="binding site" evidence="10">
    <location>
        <position position="188"/>
    </location>
    <ligand>
        <name>substrate</name>
    </ligand>
</feature>
<evidence type="ECO:0000256" key="7">
    <source>
        <dbReference type="ARBA" id="ARBA00022813"/>
    </source>
</evidence>
<comment type="subunit">
    <text evidence="3 10">Heterotetramer of two alpha and two beta chains.</text>
</comment>
<evidence type="ECO:0000313" key="12">
    <source>
        <dbReference type="Proteomes" id="UP000002745"/>
    </source>
</evidence>
<feature type="binding site" evidence="10">
    <location>
        <position position="408"/>
    </location>
    <ligand>
        <name>substrate</name>
    </ligand>
</feature>
<evidence type="ECO:0000313" key="11">
    <source>
        <dbReference type="EMBL" id="ACT58489.1"/>
    </source>
</evidence>
<dbReference type="RefSeq" id="WP_015826639.1">
    <property type="nucleotide sequence ID" value="NC_012982.1"/>
</dbReference>
<dbReference type="PANTHER" id="PTHR23100:SF0">
    <property type="entry name" value="ARGININE BIOSYNTHESIS BIFUNCTIONAL PROTEIN ARGJ, MITOCHONDRIAL"/>
    <property type="match status" value="1"/>
</dbReference>
<dbReference type="GO" id="GO:0005737">
    <property type="term" value="C:cytoplasm"/>
    <property type="evidence" value="ECO:0007669"/>
    <property type="project" value="UniProtKB-SubCell"/>
</dbReference>
<keyword evidence="9 10" id="KW-0012">Acyltransferase</keyword>
<comment type="pathway">
    <text evidence="10">Amino-acid biosynthesis; L-arginine biosynthesis; N(2)-acetyl-L-ornithine from L-glutamate: step 1/4.</text>
</comment>
<dbReference type="KEGG" id="hba:Hbal_0795"/>
<dbReference type="NCBIfam" id="NF003802">
    <property type="entry name" value="PRK05388.1"/>
    <property type="match status" value="1"/>
</dbReference>
<comment type="function">
    <text evidence="10">Catalyzes two activities which are involved in the cyclic version of arginine biosynthesis: the synthesis of N-acetylglutamate from glutamate and acetyl-CoA as the acetyl donor, and of ornithine by transacetylation between N(2)-acetylornithine and glutamate.</text>
</comment>
<feature type="binding site" evidence="10">
    <location>
        <position position="199"/>
    </location>
    <ligand>
        <name>substrate</name>
    </ligand>
</feature>
<evidence type="ECO:0000256" key="9">
    <source>
        <dbReference type="ARBA" id="ARBA00023315"/>
    </source>
</evidence>
<dbReference type="EC" id="2.3.1.1" evidence="10"/>
<keyword evidence="7 10" id="KW-0068">Autocatalytic cleavage</keyword>
<gene>
    <name evidence="10" type="primary">argJ</name>
    <name evidence="11" type="ordered locus">Hbal_0795</name>
</gene>
<dbReference type="Gene3D" id="3.10.20.340">
    <property type="entry name" value="ArgJ beta chain, C-terminal domain"/>
    <property type="match status" value="1"/>
</dbReference>
<keyword evidence="6 10" id="KW-0808">Transferase</keyword>
<comment type="subcellular location">
    <subcellularLocation>
        <location evidence="1 10">Cytoplasm</location>
    </subcellularLocation>
</comment>
<feature type="site" description="Cleavage; by autolysis" evidence="10">
    <location>
        <begin position="198"/>
        <end position="199"/>
    </location>
</feature>
<comment type="catalytic activity">
    <reaction evidence="10">
        <text>N(2)-acetyl-L-ornithine + L-glutamate = N-acetyl-L-glutamate + L-ornithine</text>
        <dbReference type="Rhea" id="RHEA:15349"/>
        <dbReference type="ChEBI" id="CHEBI:29985"/>
        <dbReference type="ChEBI" id="CHEBI:44337"/>
        <dbReference type="ChEBI" id="CHEBI:46911"/>
        <dbReference type="ChEBI" id="CHEBI:57805"/>
        <dbReference type="EC" id="2.3.1.35"/>
    </reaction>
</comment>
<dbReference type="SUPFAM" id="SSF56266">
    <property type="entry name" value="DmpA/ArgJ-like"/>
    <property type="match status" value="1"/>
</dbReference>
<evidence type="ECO:0000256" key="1">
    <source>
        <dbReference type="ARBA" id="ARBA00004496"/>
    </source>
</evidence>
<dbReference type="AlphaFoldDB" id="C6XPX2"/>
<dbReference type="InterPro" id="IPR002813">
    <property type="entry name" value="Arg_biosynth_ArgJ"/>
</dbReference>
<keyword evidence="10" id="KW-0028">Amino-acid biosynthesis</keyword>
<dbReference type="InterPro" id="IPR016117">
    <property type="entry name" value="ArgJ-like_dom_sf"/>
</dbReference>
<evidence type="ECO:0000256" key="6">
    <source>
        <dbReference type="ARBA" id="ARBA00022679"/>
    </source>
</evidence>
<feature type="active site" description="Nucleophile" evidence="10">
    <location>
        <position position="199"/>
    </location>
</feature>
<evidence type="ECO:0000256" key="4">
    <source>
        <dbReference type="ARBA" id="ARBA00022490"/>
    </source>
</evidence>
<feature type="chain" id="PRO_5023400111" description="Arginine biosynthesis bifunctional protein ArgJ beta chain" evidence="10">
    <location>
        <begin position="199"/>
        <end position="413"/>
    </location>
</feature>
<dbReference type="HOGENOM" id="CLU_027172_1_0_5"/>
<protein>
    <recommendedName>
        <fullName evidence="10">Arginine biosynthesis bifunctional protein ArgJ</fullName>
    </recommendedName>
    <domain>
        <recommendedName>
            <fullName evidence="10">Glutamate N-acetyltransferase</fullName>
            <ecNumber evidence="10">2.3.1.35</ecNumber>
        </recommendedName>
        <alternativeName>
            <fullName evidence="10">Ornithine acetyltransferase</fullName>
            <shortName evidence="10">OATase</shortName>
        </alternativeName>
        <alternativeName>
            <fullName evidence="10">Ornithine transacetylase</fullName>
        </alternativeName>
    </domain>
    <domain>
        <recommendedName>
            <fullName evidence="10">Amino-acid acetyltransferase</fullName>
            <ecNumber evidence="10">2.3.1.1</ecNumber>
        </recommendedName>
        <alternativeName>
            <fullName evidence="10">N-acetylglutamate synthase</fullName>
            <shortName evidence="10">AGSase</shortName>
        </alternativeName>
    </domain>
    <component>
        <recommendedName>
            <fullName evidence="10">Arginine biosynthesis bifunctional protein ArgJ alpha chain</fullName>
        </recommendedName>
    </component>
    <component>
        <recommendedName>
            <fullName evidence="10">Arginine biosynthesis bifunctional protein ArgJ beta chain</fullName>
        </recommendedName>
    </component>
</protein>
<accession>C6XPX2</accession>
<dbReference type="GO" id="GO:0006526">
    <property type="term" value="P:L-arginine biosynthetic process"/>
    <property type="evidence" value="ECO:0007669"/>
    <property type="project" value="UniProtKB-UniRule"/>
</dbReference>
<dbReference type="PANTHER" id="PTHR23100">
    <property type="entry name" value="ARGININE BIOSYNTHESIS BIFUNCTIONAL PROTEIN ARGJ"/>
    <property type="match status" value="1"/>
</dbReference>
<dbReference type="eggNOG" id="COG1364">
    <property type="taxonomic scope" value="Bacteria"/>
</dbReference>
<feature type="binding site" evidence="10">
    <location>
        <position position="162"/>
    </location>
    <ligand>
        <name>substrate</name>
    </ligand>
</feature>
<feature type="binding site" evidence="10">
    <location>
        <position position="413"/>
    </location>
    <ligand>
        <name>substrate</name>
    </ligand>
</feature>
<dbReference type="EC" id="2.3.1.35" evidence="10"/>
<dbReference type="HAMAP" id="MF_01106">
    <property type="entry name" value="ArgJ"/>
    <property type="match status" value="1"/>
</dbReference>
<dbReference type="Pfam" id="PF01960">
    <property type="entry name" value="ArgJ"/>
    <property type="match status" value="1"/>
</dbReference>
<keyword evidence="12" id="KW-1185">Reference proteome</keyword>
<dbReference type="InterPro" id="IPR042195">
    <property type="entry name" value="ArgJ_beta_C"/>
</dbReference>
<feature type="binding site" evidence="10">
    <location>
        <position position="285"/>
    </location>
    <ligand>
        <name>substrate</name>
    </ligand>
</feature>
<dbReference type="FunFam" id="3.10.20.340:FF:000003">
    <property type="entry name" value="Arginine biosynthesis bifunctional protein ArgJ"/>
    <property type="match status" value="1"/>
</dbReference>
<dbReference type="NCBIfam" id="TIGR00120">
    <property type="entry name" value="ArgJ"/>
    <property type="match status" value="1"/>
</dbReference>
<proteinExistence type="inferred from homology"/>
<comment type="pathway">
    <text evidence="10">Amino-acid biosynthesis; L-arginine biosynthesis; L-ornithine and N-acetyl-L-glutamate from L-glutamate and N(2)-acetyl-L-ornithine (cyclic): step 1/1.</text>
</comment>
<comment type="catalytic activity">
    <reaction evidence="10">
        <text>L-glutamate + acetyl-CoA = N-acetyl-L-glutamate + CoA + H(+)</text>
        <dbReference type="Rhea" id="RHEA:24292"/>
        <dbReference type="ChEBI" id="CHEBI:15378"/>
        <dbReference type="ChEBI" id="CHEBI:29985"/>
        <dbReference type="ChEBI" id="CHEBI:44337"/>
        <dbReference type="ChEBI" id="CHEBI:57287"/>
        <dbReference type="ChEBI" id="CHEBI:57288"/>
        <dbReference type="EC" id="2.3.1.1"/>
    </reaction>
</comment>
<dbReference type="STRING" id="582402.Hbal_0795"/>
<keyword evidence="5 10" id="KW-0055">Arginine biosynthesis</keyword>
<dbReference type="MEROPS" id="T05.001"/>
<name>C6XPX2_HIRBI</name>
<comment type="similarity">
    <text evidence="2 10">Belongs to the ArgJ family.</text>
</comment>
<dbReference type="Proteomes" id="UP000002745">
    <property type="component" value="Chromosome"/>
</dbReference>
<organism evidence="11 12">
    <name type="scientific">Hirschia baltica (strain ATCC 49814 / DSM 5838 / IFAM 1418)</name>
    <dbReference type="NCBI Taxonomy" id="582402"/>
    <lineage>
        <taxon>Bacteria</taxon>
        <taxon>Pseudomonadati</taxon>
        <taxon>Pseudomonadota</taxon>
        <taxon>Alphaproteobacteria</taxon>
        <taxon>Hyphomonadales</taxon>
        <taxon>Hyphomonadaceae</taxon>
        <taxon>Hirschia</taxon>
    </lineage>
</organism>
<evidence type="ECO:0000256" key="2">
    <source>
        <dbReference type="ARBA" id="ARBA00006774"/>
    </source>
</evidence>
<dbReference type="OrthoDB" id="9804242at2"/>
<keyword evidence="4 10" id="KW-0963">Cytoplasm</keyword>
<keyword evidence="8 10" id="KW-0511">Multifunctional enzyme</keyword>
<evidence type="ECO:0000256" key="8">
    <source>
        <dbReference type="ARBA" id="ARBA00023268"/>
    </source>
</evidence>
<evidence type="ECO:0000256" key="3">
    <source>
        <dbReference type="ARBA" id="ARBA00011475"/>
    </source>
</evidence>
<dbReference type="UniPathway" id="UPA00068">
    <property type="reaction ID" value="UER00106"/>
</dbReference>
<feature type="site" description="Involved in the stabilization of negative charge on the oxyanion by the formation of the oxyanion hole" evidence="10">
    <location>
        <position position="126"/>
    </location>
</feature>
<dbReference type="GO" id="GO:0006592">
    <property type="term" value="P:ornithine biosynthetic process"/>
    <property type="evidence" value="ECO:0007669"/>
    <property type="project" value="TreeGrafter"/>
</dbReference>